<reference evidence="1" key="1">
    <citation type="submission" date="2018-06" db="EMBL/GenBank/DDBJ databases">
        <authorList>
            <person name="Zhirakovskaya E."/>
        </authorList>
    </citation>
    <scope>NUCLEOTIDE SEQUENCE</scope>
</reference>
<proteinExistence type="predicted"/>
<name>A0A3B0TNV9_9ZZZZ</name>
<dbReference type="EMBL" id="UOEI01000632">
    <property type="protein sequence ID" value="VAW08726.1"/>
    <property type="molecule type" value="Genomic_DNA"/>
</dbReference>
<gene>
    <name evidence="1" type="ORF">MNBD_ACTINO01-1414</name>
</gene>
<evidence type="ECO:0000313" key="1">
    <source>
        <dbReference type="EMBL" id="VAW08726.1"/>
    </source>
</evidence>
<dbReference type="AlphaFoldDB" id="A0A3B0TNV9"/>
<protein>
    <submittedName>
        <fullName evidence="1">Uncharacterized protein</fullName>
    </submittedName>
</protein>
<sequence>MLAAGFRVLNTHNEVANPPIMRPGYDSRIESGYLYSARRTDSRGATYVYEVKSVVRAFYR</sequence>
<accession>A0A3B0TNV9</accession>
<organism evidence="1">
    <name type="scientific">hydrothermal vent metagenome</name>
    <dbReference type="NCBI Taxonomy" id="652676"/>
    <lineage>
        <taxon>unclassified sequences</taxon>
        <taxon>metagenomes</taxon>
        <taxon>ecological metagenomes</taxon>
    </lineage>
</organism>